<reference evidence="6 7" key="1">
    <citation type="submission" date="2015-04" db="EMBL/GenBank/DDBJ databases">
        <title>Complete genome sequence of Schizopora paradoxa KUC8140, a cosmopolitan wood degrader in East Asia.</title>
        <authorList>
            <consortium name="DOE Joint Genome Institute"/>
            <person name="Min B."/>
            <person name="Park H."/>
            <person name="Jang Y."/>
            <person name="Kim J.-J."/>
            <person name="Kim K.H."/>
            <person name="Pangilinan J."/>
            <person name="Lipzen A."/>
            <person name="Riley R."/>
            <person name="Grigoriev I.V."/>
            <person name="Spatafora J.W."/>
            <person name="Choi I.-G."/>
        </authorList>
    </citation>
    <scope>NUCLEOTIDE SEQUENCE [LARGE SCALE GENOMIC DNA]</scope>
    <source>
        <strain evidence="6 7">KUC8140</strain>
    </source>
</reference>
<evidence type="ECO:0000313" key="7">
    <source>
        <dbReference type="Proteomes" id="UP000053477"/>
    </source>
</evidence>
<keyword evidence="7" id="KW-1185">Reference proteome</keyword>
<dbReference type="InterPro" id="IPR000073">
    <property type="entry name" value="AB_hydrolase_1"/>
</dbReference>
<gene>
    <name evidence="6" type="ORF">SCHPADRAFT_923302</name>
</gene>
<dbReference type="PANTHER" id="PTHR43248:SF25">
    <property type="entry name" value="AB HYDROLASE-1 DOMAIN-CONTAINING PROTEIN-RELATED"/>
    <property type="match status" value="1"/>
</dbReference>
<dbReference type="PANTHER" id="PTHR43248">
    <property type="entry name" value="2-SUCCINYL-6-HYDROXY-2,4-CYCLOHEXADIENE-1-CARBOXYLATE SYNTHASE"/>
    <property type="match status" value="1"/>
</dbReference>
<feature type="domain" description="Peptidase S33 tripeptidyl aminopeptidase-like C-terminal" evidence="5">
    <location>
        <begin position="482"/>
        <end position="580"/>
    </location>
</feature>
<evidence type="ECO:0000313" key="6">
    <source>
        <dbReference type="EMBL" id="KLO05806.1"/>
    </source>
</evidence>
<dbReference type="SUPFAM" id="SSF53474">
    <property type="entry name" value="alpha/beta-Hydrolases"/>
    <property type="match status" value="1"/>
</dbReference>
<dbReference type="Pfam" id="PF08386">
    <property type="entry name" value="Abhydrolase_4"/>
    <property type="match status" value="1"/>
</dbReference>
<organism evidence="6 7">
    <name type="scientific">Schizopora paradoxa</name>
    <dbReference type="NCBI Taxonomy" id="27342"/>
    <lineage>
        <taxon>Eukaryota</taxon>
        <taxon>Fungi</taxon>
        <taxon>Dikarya</taxon>
        <taxon>Basidiomycota</taxon>
        <taxon>Agaricomycotina</taxon>
        <taxon>Agaricomycetes</taxon>
        <taxon>Hymenochaetales</taxon>
        <taxon>Schizoporaceae</taxon>
        <taxon>Schizopora</taxon>
    </lineage>
</organism>
<dbReference type="InterPro" id="IPR029058">
    <property type="entry name" value="AB_hydrolase_fold"/>
</dbReference>
<proteinExistence type="inferred from homology"/>
<evidence type="ECO:0000259" key="4">
    <source>
        <dbReference type="Pfam" id="PF00561"/>
    </source>
</evidence>
<evidence type="ECO:0000256" key="3">
    <source>
        <dbReference type="SAM" id="Phobius"/>
    </source>
</evidence>
<feature type="domain" description="AB hydrolase-1" evidence="4">
    <location>
        <begin position="142"/>
        <end position="297"/>
    </location>
</feature>
<dbReference type="Proteomes" id="UP000053477">
    <property type="component" value="Unassembled WGS sequence"/>
</dbReference>
<keyword evidence="2 6" id="KW-0378">Hydrolase</keyword>
<protein>
    <submittedName>
        <fullName evidence="6">Alpha/beta-hydrolase</fullName>
    </submittedName>
</protein>
<sequence length="636" mass="70017">MSQQVLSDEEKATLSRFYSYEGEELPIRCDVDDACLKRRQRRRRTVHFIALSLLIIFIVQNWPNWTASSRSTADHTGNSSPFEWSSVTPSEVFDWRKCFGKFQCAKLSVPLDYSNPSGSKAAVAIIKLPANLTSSSKKYGGPVLINPGGPGGSGVETLLIFGKQLQTIIGENFDVVSFDPRGVGLTTPSFYAFANKNEAGLFYADYPRSFNSSTDSIGRAYAYSNILGKRLEETTRNVTEYVSTPLVARDMLRMSKAMGYDKLQYWGFSYVLYGSVLGATFSAMFPDNVGRVVLDGVVDSENYYAGLWSNNLIDTEAALLDICSACVSAGPSRCFLYESSPELVLQRIENILEKLKLSPIPVFGLPGPPNANSTYGIVDYAVVKTLILVMLYNTHFSGELLVNMLASLEIGMAQFWLPFTSGQSLRQLLTCDCPAPGHEPPPFDGGLERTLAIACGDNMIEEESLSEVRSVYDDIAELSSFADVWGIHVACSGWKVKGKERFKGTFNQKTSHPLLLIGNTADPVTPLWAAQKMSKGFEGSVVLIQNSSGHCSISATSLCTHKAIRAYFQDGTLPENGTVCETESKIFPTWSLLDDVDTSAMSAEDIAILEASYTLQKNYFVPRNVMALPNTMNWRL</sequence>
<dbReference type="InterPro" id="IPR051601">
    <property type="entry name" value="Serine_prot/Carboxylest_S33"/>
</dbReference>
<evidence type="ECO:0000256" key="1">
    <source>
        <dbReference type="ARBA" id="ARBA00010088"/>
    </source>
</evidence>
<dbReference type="EMBL" id="KQ086265">
    <property type="protein sequence ID" value="KLO05806.1"/>
    <property type="molecule type" value="Genomic_DNA"/>
</dbReference>
<comment type="similarity">
    <text evidence="1">Belongs to the peptidase S33 family.</text>
</comment>
<evidence type="ECO:0000256" key="2">
    <source>
        <dbReference type="ARBA" id="ARBA00022801"/>
    </source>
</evidence>
<name>A0A0H2RLS5_9AGAM</name>
<accession>A0A0H2RLS5</accession>
<keyword evidence="3" id="KW-0472">Membrane</keyword>
<dbReference type="STRING" id="27342.A0A0H2RLS5"/>
<dbReference type="InParanoid" id="A0A0H2RLS5"/>
<feature type="transmembrane region" description="Helical" evidence="3">
    <location>
        <begin position="46"/>
        <end position="63"/>
    </location>
</feature>
<dbReference type="OrthoDB" id="425534at2759"/>
<keyword evidence="3" id="KW-1133">Transmembrane helix</keyword>
<dbReference type="AlphaFoldDB" id="A0A0H2RLS5"/>
<evidence type="ECO:0000259" key="5">
    <source>
        <dbReference type="Pfam" id="PF08386"/>
    </source>
</evidence>
<dbReference type="GO" id="GO:0016787">
    <property type="term" value="F:hydrolase activity"/>
    <property type="evidence" value="ECO:0007669"/>
    <property type="project" value="UniProtKB-KW"/>
</dbReference>
<dbReference type="InterPro" id="IPR013595">
    <property type="entry name" value="Pept_S33_TAP-like_C"/>
</dbReference>
<dbReference type="Pfam" id="PF00561">
    <property type="entry name" value="Abhydrolase_1"/>
    <property type="match status" value="1"/>
</dbReference>
<dbReference type="Gene3D" id="3.40.50.1820">
    <property type="entry name" value="alpha/beta hydrolase"/>
    <property type="match status" value="1"/>
</dbReference>
<keyword evidence="3" id="KW-0812">Transmembrane</keyword>